<dbReference type="AlphaFoldDB" id="A0A3M6D7F0"/>
<proteinExistence type="predicted"/>
<name>A0A3M6D7F0_9PSED</name>
<protein>
    <submittedName>
        <fullName evidence="1">Uncharacterized protein</fullName>
    </submittedName>
</protein>
<organism evidence="1 2">
    <name type="scientific">Pseudomonas syringae pv. helianthi</name>
    <dbReference type="NCBI Taxonomy" id="251654"/>
    <lineage>
        <taxon>Bacteria</taxon>
        <taxon>Pseudomonadati</taxon>
        <taxon>Pseudomonadota</taxon>
        <taxon>Gammaproteobacteria</taxon>
        <taxon>Pseudomonadales</taxon>
        <taxon>Pseudomonadaceae</taxon>
        <taxon>Pseudomonas</taxon>
    </lineage>
</organism>
<sequence>MRETKDLPILTDTFDRTEDFRPEENSIYIFALTGERRASHTSAWASSIQNVKLIEVCEETQISFKVKGKNSSISPRSELDVKTLWAQLTPGAKVYLDITGLTHSVWAGILKSAILAKLEVLVVYVEPDAYSRSAAPVEGQIYDLSTSIQGISPLPGFATLSSRSSDLFTFVPLLGFEGPRLRYIVEQIQPGYEYITPIVGSPGFKSWYVFETYVGNKDALTETSAWQAVRYAPANCPFSCYYLLEEISEDNQGRALKIALIGTKPHALGAVLFTLASSTAVELVHDHPIRKAGRTGGTARLLVYHVSALFDDSSSIHVSRTTPRSRRSIAR</sequence>
<evidence type="ECO:0000313" key="1">
    <source>
        <dbReference type="EMBL" id="RMV51481.1"/>
    </source>
</evidence>
<reference evidence="1 2" key="1">
    <citation type="submission" date="2018-08" db="EMBL/GenBank/DDBJ databases">
        <title>Recombination of ecologically and evolutionarily significant loci maintains genetic cohesion in the Pseudomonas syringae species complex.</title>
        <authorList>
            <person name="Dillon M."/>
            <person name="Thakur S."/>
            <person name="Almeida R.N.D."/>
            <person name="Weir B.S."/>
            <person name="Guttman D.S."/>
        </authorList>
    </citation>
    <scope>NUCLEOTIDE SEQUENCE [LARGE SCALE GENOMIC DNA]</scope>
    <source>
        <strain evidence="1 2">ICMP 3263</strain>
    </source>
</reference>
<dbReference type="EMBL" id="RBUT01000044">
    <property type="protein sequence ID" value="RMV51481.1"/>
    <property type="molecule type" value="Genomic_DNA"/>
</dbReference>
<gene>
    <name evidence="1" type="ORF">ALP10_00699</name>
</gene>
<evidence type="ECO:0000313" key="2">
    <source>
        <dbReference type="Proteomes" id="UP000279173"/>
    </source>
</evidence>
<comment type="caution">
    <text evidence="1">The sequence shown here is derived from an EMBL/GenBank/DDBJ whole genome shotgun (WGS) entry which is preliminary data.</text>
</comment>
<accession>A0A3M6D7F0</accession>
<dbReference type="Proteomes" id="UP000279173">
    <property type="component" value="Unassembled WGS sequence"/>
</dbReference>
<dbReference type="RefSeq" id="WP_183146725.1">
    <property type="nucleotide sequence ID" value="NZ_RBUT01000044.1"/>
</dbReference>